<dbReference type="AlphaFoldDB" id="A0A0F9BWD6"/>
<reference evidence="1" key="1">
    <citation type="journal article" date="2015" name="Nature">
        <title>Complex archaea that bridge the gap between prokaryotes and eukaryotes.</title>
        <authorList>
            <person name="Spang A."/>
            <person name="Saw J.H."/>
            <person name="Jorgensen S.L."/>
            <person name="Zaremba-Niedzwiedzka K."/>
            <person name="Martijn J."/>
            <person name="Lind A.E."/>
            <person name="van Eijk R."/>
            <person name="Schleper C."/>
            <person name="Guy L."/>
            <person name="Ettema T.J."/>
        </authorList>
    </citation>
    <scope>NUCLEOTIDE SEQUENCE</scope>
</reference>
<gene>
    <name evidence="1" type="ORF">LCGC14_2740110</name>
</gene>
<feature type="non-terminal residue" evidence="1">
    <location>
        <position position="26"/>
    </location>
</feature>
<protein>
    <submittedName>
        <fullName evidence="1">Uncharacterized protein</fullName>
    </submittedName>
</protein>
<proteinExistence type="predicted"/>
<comment type="caution">
    <text evidence="1">The sequence shown here is derived from an EMBL/GenBank/DDBJ whole genome shotgun (WGS) entry which is preliminary data.</text>
</comment>
<accession>A0A0F9BWD6</accession>
<dbReference type="EMBL" id="LAZR01049821">
    <property type="protein sequence ID" value="KKK88741.1"/>
    <property type="molecule type" value="Genomic_DNA"/>
</dbReference>
<organism evidence="1">
    <name type="scientific">marine sediment metagenome</name>
    <dbReference type="NCBI Taxonomy" id="412755"/>
    <lineage>
        <taxon>unclassified sequences</taxon>
        <taxon>metagenomes</taxon>
        <taxon>ecological metagenomes</taxon>
    </lineage>
</organism>
<evidence type="ECO:0000313" key="1">
    <source>
        <dbReference type="EMBL" id="KKK88741.1"/>
    </source>
</evidence>
<sequence>MQDILMRKKGISVKEISEFTGRTRQI</sequence>
<name>A0A0F9BWD6_9ZZZZ</name>